<proteinExistence type="inferred from homology"/>
<dbReference type="PANTHER" id="PTHR30024:SF47">
    <property type="entry name" value="TAURINE-BINDING PERIPLASMIC PROTEIN"/>
    <property type="match status" value="1"/>
</dbReference>
<protein>
    <submittedName>
        <fullName evidence="6">ABC transporter substrate-binding protein</fullName>
    </submittedName>
</protein>
<evidence type="ECO:0000313" key="7">
    <source>
        <dbReference type="Proteomes" id="UP001596306"/>
    </source>
</evidence>
<organism evidence="6 7">
    <name type="scientific">Luethyella okanaganae</name>
    <dbReference type="NCBI Taxonomy" id="69372"/>
    <lineage>
        <taxon>Bacteria</taxon>
        <taxon>Bacillati</taxon>
        <taxon>Actinomycetota</taxon>
        <taxon>Actinomycetes</taxon>
        <taxon>Micrococcales</taxon>
        <taxon>Microbacteriaceae</taxon>
        <taxon>Luethyella</taxon>
    </lineage>
</organism>
<comment type="subcellular location">
    <subcellularLocation>
        <location evidence="1">Periplasm</location>
    </subcellularLocation>
</comment>
<comment type="similarity">
    <text evidence="2">Belongs to the bacterial solute-binding protein SsuA/TauA family.</text>
</comment>
<accession>A0ABW1VIL5</accession>
<gene>
    <name evidence="6" type="ORF">ACFQB0_09595</name>
</gene>
<keyword evidence="7" id="KW-1185">Reference proteome</keyword>
<feature type="chain" id="PRO_5045850352" evidence="4">
    <location>
        <begin position="38"/>
        <end position="344"/>
    </location>
</feature>
<evidence type="ECO:0000256" key="4">
    <source>
        <dbReference type="SAM" id="SignalP"/>
    </source>
</evidence>
<sequence>MITTLSTHSTGMPRRARRLAVAATAAAALLLTGCAGSDSGSAASGKDGGLVPVSMGISPWIGYGQWYVAKEQGILDEHGLNVDMVQLNTDADKISAFASGQVNATNLATHTAMMLQEAGVDLKIVLIQDYSEAADAMIAGPSVTSIDELAGKKIAYEQGATSDLLLHAALNEAGLTMDDITPVPMAASDAAAALISGQVDVAVTYEPYITTAVGDDPSLKSIYDGSDAPGLISDALVVSDELINESPETVQALVDSWGEAVDFYNSDVDAGRTIMAEAASEDPEALASAFDGVLYFGKAENAKAFSGEYVDTVLPLAERVATQAGLLTAPVDLKSLYDSQFATN</sequence>
<feature type="domain" description="SsuA/THI5-like" evidence="5">
    <location>
        <begin position="66"/>
        <end position="262"/>
    </location>
</feature>
<name>A0ABW1VIL5_9MICO</name>
<dbReference type="Pfam" id="PF09084">
    <property type="entry name" value="NMT1"/>
    <property type="match status" value="1"/>
</dbReference>
<keyword evidence="3 4" id="KW-0732">Signal</keyword>
<reference evidence="7" key="1">
    <citation type="journal article" date="2019" name="Int. J. Syst. Evol. Microbiol.">
        <title>The Global Catalogue of Microorganisms (GCM) 10K type strain sequencing project: providing services to taxonomists for standard genome sequencing and annotation.</title>
        <authorList>
            <consortium name="The Broad Institute Genomics Platform"/>
            <consortium name="The Broad Institute Genome Sequencing Center for Infectious Disease"/>
            <person name="Wu L."/>
            <person name="Ma J."/>
        </authorList>
    </citation>
    <scope>NUCLEOTIDE SEQUENCE [LARGE SCALE GENOMIC DNA]</scope>
    <source>
        <strain evidence="7">CCUG 43304</strain>
    </source>
</reference>
<dbReference type="InterPro" id="IPR015168">
    <property type="entry name" value="SsuA/THI5"/>
</dbReference>
<evidence type="ECO:0000313" key="6">
    <source>
        <dbReference type="EMBL" id="MFC6356359.1"/>
    </source>
</evidence>
<feature type="signal peptide" evidence="4">
    <location>
        <begin position="1"/>
        <end position="37"/>
    </location>
</feature>
<dbReference type="EMBL" id="JBHSTP010000002">
    <property type="protein sequence ID" value="MFC6356359.1"/>
    <property type="molecule type" value="Genomic_DNA"/>
</dbReference>
<evidence type="ECO:0000256" key="1">
    <source>
        <dbReference type="ARBA" id="ARBA00004418"/>
    </source>
</evidence>
<dbReference type="PANTHER" id="PTHR30024">
    <property type="entry name" value="ALIPHATIC SULFONATES-BINDING PROTEIN-RELATED"/>
    <property type="match status" value="1"/>
</dbReference>
<dbReference type="SUPFAM" id="SSF53850">
    <property type="entry name" value="Periplasmic binding protein-like II"/>
    <property type="match status" value="1"/>
</dbReference>
<dbReference type="RefSeq" id="WP_386730670.1">
    <property type="nucleotide sequence ID" value="NZ_JBHSTP010000002.1"/>
</dbReference>
<dbReference type="Proteomes" id="UP001596306">
    <property type="component" value="Unassembled WGS sequence"/>
</dbReference>
<dbReference type="Gene3D" id="3.40.190.10">
    <property type="entry name" value="Periplasmic binding protein-like II"/>
    <property type="match status" value="2"/>
</dbReference>
<comment type="caution">
    <text evidence="6">The sequence shown here is derived from an EMBL/GenBank/DDBJ whole genome shotgun (WGS) entry which is preliminary data.</text>
</comment>
<evidence type="ECO:0000259" key="5">
    <source>
        <dbReference type="Pfam" id="PF09084"/>
    </source>
</evidence>
<evidence type="ECO:0000256" key="2">
    <source>
        <dbReference type="ARBA" id="ARBA00010742"/>
    </source>
</evidence>
<evidence type="ECO:0000256" key="3">
    <source>
        <dbReference type="ARBA" id="ARBA00022729"/>
    </source>
</evidence>